<evidence type="ECO:0000256" key="1">
    <source>
        <dbReference type="SAM" id="Phobius"/>
    </source>
</evidence>
<keyword evidence="1" id="KW-0812">Transmembrane</keyword>
<keyword evidence="1" id="KW-1133">Transmembrane helix</keyword>
<feature type="transmembrane region" description="Helical" evidence="1">
    <location>
        <begin position="60"/>
        <end position="80"/>
    </location>
</feature>
<feature type="transmembrane region" description="Helical" evidence="1">
    <location>
        <begin position="376"/>
        <end position="399"/>
    </location>
</feature>
<dbReference type="AlphaFoldDB" id="A0A4P9VQC0"/>
<comment type="caution">
    <text evidence="2">The sequence shown here is derived from an EMBL/GenBank/DDBJ whole genome shotgun (WGS) entry which is preliminary data.</text>
</comment>
<dbReference type="RefSeq" id="WP_094788005.1">
    <property type="nucleotide sequence ID" value="NZ_NDXW01000001.1"/>
</dbReference>
<gene>
    <name evidence="2" type="ORF">B9G39_16795</name>
</gene>
<reference evidence="2 3" key="1">
    <citation type="submission" date="2017-04" db="EMBL/GenBank/DDBJ databases">
        <title>Draft genome sequence of Zooshikella ganghwensis VG4 isolated from Red Sea sediments.</title>
        <authorList>
            <person name="Rehman Z."/>
            <person name="Alam I."/>
            <person name="Kamau A."/>
            <person name="Bajic V."/>
            <person name="Leiknes T."/>
        </authorList>
    </citation>
    <scope>NUCLEOTIDE SEQUENCE [LARGE SCALE GENOMIC DNA]</scope>
    <source>
        <strain evidence="2 3">VG4</strain>
    </source>
</reference>
<organism evidence="2 3">
    <name type="scientific">Zooshikella ganghwensis</name>
    <dbReference type="NCBI Taxonomy" id="202772"/>
    <lineage>
        <taxon>Bacteria</taxon>
        <taxon>Pseudomonadati</taxon>
        <taxon>Pseudomonadota</taxon>
        <taxon>Gammaproteobacteria</taxon>
        <taxon>Oceanospirillales</taxon>
        <taxon>Zooshikellaceae</taxon>
        <taxon>Zooshikella</taxon>
    </lineage>
</organism>
<protein>
    <submittedName>
        <fullName evidence="2">O-antigen ligase domain-containing protein</fullName>
    </submittedName>
</protein>
<proteinExistence type="predicted"/>
<feature type="transmembrane region" description="Helical" evidence="1">
    <location>
        <begin position="218"/>
        <end position="243"/>
    </location>
</feature>
<feature type="transmembrane region" description="Helical" evidence="1">
    <location>
        <begin position="100"/>
        <end position="117"/>
    </location>
</feature>
<evidence type="ECO:0000313" key="2">
    <source>
        <dbReference type="EMBL" id="RDH44959.1"/>
    </source>
</evidence>
<keyword evidence="3" id="KW-1185">Reference proteome</keyword>
<accession>A0A4P9VQC0</accession>
<name>A0A4P9VQC0_9GAMM</name>
<keyword evidence="2" id="KW-0436">Ligase</keyword>
<feature type="transmembrane region" description="Helical" evidence="1">
    <location>
        <begin position="336"/>
        <end position="364"/>
    </location>
</feature>
<feature type="transmembrane region" description="Helical" evidence="1">
    <location>
        <begin position="26"/>
        <end position="48"/>
    </location>
</feature>
<feature type="transmembrane region" description="Helical" evidence="1">
    <location>
        <begin position="249"/>
        <end position="268"/>
    </location>
</feature>
<feature type="transmembrane region" description="Helical" evidence="1">
    <location>
        <begin position="129"/>
        <end position="147"/>
    </location>
</feature>
<keyword evidence="1" id="KW-0472">Membrane</keyword>
<feature type="transmembrane region" description="Helical" evidence="1">
    <location>
        <begin position="187"/>
        <end position="206"/>
    </location>
</feature>
<dbReference type="EMBL" id="NDXW01000001">
    <property type="protein sequence ID" value="RDH44959.1"/>
    <property type="molecule type" value="Genomic_DNA"/>
</dbReference>
<sequence length="432" mass="47937">MDTQAITPENTAERIVWFALTATYPLYFIGALYISGPVIAWLLFFLFVHQWLLPQNNSSMPVGILLWVIGMLTMLVALIVGHLDWQLGTGKLIKSSIGWAKGWALLALFILAGMLPIRPELIYRAAMKVCLHTLLLCPVFIVSWIVGLPDTPYVSPLKVIGGPGPEFFAVSLYEIDPGSGLPRWRLFTPWAPALGFVANIFFLFALQEKSKQWRIIGISASILMILMSQSRLAAVTLVCIALLPIFLRIAFSIYCTLFGAVFSLIFALSGSKIIEFIVNFWESFKGARADSTRVRATLANIAVQRWQSEAPIWGHGIVERGPHLVEYMPIGSHHSWYGLLFVKGIVGFFALAIPLVFSLLSLGWQALKHPYIQTGFASSAILMLYTFGENLEILAYLIWPALLSMGQAHCTAQQLKLSSSSYPSTAEPQNKV</sequence>
<evidence type="ECO:0000313" key="3">
    <source>
        <dbReference type="Proteomes" id="UP000257039"/>
    </source>
</evidence>
<dbReference type="GO" id="GO:0016874">
    <property type="term" value="F:ligase activity"/>
    <property type="evidence" value="ECO:0007669"/>
    <property type="project" value="UniProtKB-KW"/>
</dbReference>
<dbReference type="Proteomes" id="UP000257039">
    <property type="component" value="Unassembled WGS sequence"/>
</dbReference>